<keyword evidence="2" id="KW-0040">ANK repeat</keyword>
<protein>
    <submittedName>
        <fullName evidence="4">Uncharacterized protein</fullName>
    </submittedName>
</protein>
<evidence type="ECO:0000256" key="1">
    <source>
        <dbReference type="ARBA" id="ARBA00022737"/>
    </source>
</evidence>
<dbReference type="PANTHER" id="PTHR24171:SF10">
    <property type="entry name" value="ANKYRIN REPEAT DOMAIN-CONTAINING PROTEIN 29-LIKE"/>
    <property type="match status" value="1"/>
</dbReference>
<evidence type="ECO:0000313" key="5">
    <source>
        <dbReference type="Proteomes" id="UP000007264"/>
    </source>
</evidence>
<feature type="region of interest" description="Disordered" evidence="3">
    <location>
        <begin position="118"/>
        <end position="151"/>
    </location>
</feature>
<evidence type="ECO:0000313" key="4">
    <source>
        <dbReference type="EMBL" id="EIE19246.1"/>
    </source>
</evidence>
<gene>
    <name evidence="4" type="ORF">COCSUDRAFT_83594</name>
</gene>
<dbReference type="InterPro" id="IPR036770">
    <property type="entry name" value="Ankyrin_rpt-contain_sf"/>
</dbReference>
<dbReference type="Proteomes" id="UP000007264">
    <property type="component" value="Unassembled WGS sequence"/>
</dbReference>
<evidence type="ECO:0000256" key="2">
    <source>
        <dbReference type="ARBA" id="ARBA00023043"/>
    </source>
</evidence>
<accession>I0YLH7</accession>
<dbReference type="Gene3D" id="1.25.40.20">
    <property type="entry name" value="Ankyrin repeat-containing domain"/>
    <property type="match status" value="1"/>
</dbReference>
<organism evidence="4 5">
    <name type="scientific">Coccomyxa subellipsoidea (strain C-169)</name>
    <name type="common">Green microalga</name>
    <dbReference type="NCBI Taxonomy" id="574566"/>
    <lineage>
        <taxon>Eukaryota</taxon>
        <taxon>Viridiplantae</taxon>
        <taxon>Chlorophyta</taxon>
        <taxon>core chlorophytes</taxon>
        <taxon>Trebouxiophyceae</taxon>
        <taxon>Trebouxiophyceae incertae sedis</taxon>
        <taxon>Coccomyxaceae</taxon>
        <taxon>Coccomyxa</taxon>
        <taxon>Coccomyxa subellipsoidea</taxon>
    </lineage>
</organism>
<dbReference type="AlphaFoldDB" id="I0YLH7"/>
<dbReference type="OrthoDB" id="512202at2759"/>
<dbReference type="KEGG" id="csl:COCSUDRAFT_83594"/>
<dbReference type="SUPFAM" id="SSF48403">
    <property type="entry name" value="Ankyrin repeat"/>
    <property type="match status" value="1"/>
</dbReference>
<sequence>MFSDQEKRTVIKVLLNRGADISTKDDQSHLVTADLLEAGAPLEAVDEEGRTPLLAALDGNRKEAIDVLIAAGVKATAMVLLKAGADAQVTDKLGRRALDVAEDGAHMKLAEFLRQWQPAPAFSSPPPASLPDCSSPAAPAASQGGLQGSSE</sequence>
<keyword evidence="1" id="KW-0677">Repeat</keyword>
<reference evidence="4 5" key="1">
    <citation type="journal article" date="2012" name="Genome Biol.">
        <title>The genome of the polar eukaryotic microalga coccomyxa subellipsoidea reveals traits of cold adaptation.</title>
        <authorList>
            <person name="Blanc G."/>
            <person name="Agarkova I."/>
            <person name="Grimwood J."/>
            <person name="Kuo A."/>
            <person name="Brueggeman A."/>
            <person name="Dunigan D."/>
            <person name="Gurnon J."/>
            <person name="Ladunga I."/>
            <person name="Lindquist E."/>
            <person name="Lucas S."/>
            <person name="Pangilinan J."/>
            <person name="Proschold T."/>
            <person name="Salamov A."/>
            <person name="Schmutz J."/>
            <person name="Weeks D."/>
            <person name="Yamada T."/>
            <person name="Claverie J.M."/>
            <person name="Grigoriev I."/>
            <person name="Van Etten J."/>
            <person name="Lomsadze A."/>
            <person name="Borodovsky M."/>
        </authorList>
    </citation>
    <scope>NUCLEOTIDE SEQUENCE [LARGE SCALE GENOMIC DNA]</scope>
    <source>
        <strain evidence="4 5">C-169</strain>
    </source>
</reference>
<comment type="caution">
    <text evidence="4">The sequence shown here is derived from an EMBL/GenBank/DDBJ whole genome shotgun (WGS) entry which is preliminary data.</text>
</comment>
<proteinExistence type="predicted"/>
<dbReference type="RefSeq" id="XP_005643790.1">
    <property type="nucleotide sequence ID" value="XM_005643733.1"/>
</dbReference>
<keyword evidence="5" id="KW-1185">Reference proteome</keyword>
<dbReference type="GeneID" id="17037145"/>
<evidence type="ECO:0000256" key="3">
    <source>
        <dbReference type="SAM" id="MobiDB-lite"/>
    </source>
</evidence>
<dbReference type="EMBL" id="AGSI01000020">
    <property type="protein sequence ID" value="EIE19246.1"/>
    <property type="molecule type" value="Genomic_DNA"/>
</dbReference>
<name>I0YLH7_COCSC</name>
<feature type="compositionally biased region" description="Low complexity" evidence="3">
    <location>
        <begin position="130"/>
        <end position="142"/>
    </location>
</feature>
<dbReference type="PANTHER" id="PTHR24171">
    <property type="entry name" value="ANKYRIN REPEAT DOMAIN-CONTAINING PROTEIN 39-RELATED"/>
    <property type="match status" value="1"/>
</dbReference>